<dbReference type="InterPro" id="IPR024934">
    <property type="entry name" value="Rubredoxin-like_dom"/>
</dbReference>
<dbReference type="Proteomes" id="UP000295506">
    <property type="component" value="Unassembled WGS sequence"/>
</dbReference>
<dbReference type="AlphaFoldDB" id="A0A126QKN3"/>
<dbReference type="PANTHER" id="PTHR47627:SF1">
    <property type="entry name" value="RUBREDOXIN-1-RELATED"/>
    <property type="match status" value="1"/>
</dbReference>
<accession>A0A126QKN3</accession>
<comment type="function">
    <text evidence="2">Rubredoxin is a small nonheme, iron protein lacking acid-labile sulfide. Its single Fe, chelated to 4 Cys, functions as an electron acceptor and may also stabilize the conformation of the molecule.</text>
</comment>
<gene>
    <name evidence="10" type="ORF">AWY79_05235</name>
    <name evidence="11" type="ORF">EDC59_10425</name>
</gene>
<dbReference type="Gene3D" id="2.20.28.10">
    <property type="match status" value="2"/>
</dbReference>
<keyword evidence="12" id="KW-1185">Reference proteome</keyword>
<dbReference type="PROSITE" id="PS50903">
    <property type="entry name" value="RUBREDOXIN_LIKE"/>
    <property type="match status" value="2"/>
</dbReference>
<evidence type="ECO:0000256" key="2">
    <source>
        <dbReference type="ARBA" id="ARBA00002360"/>
    </source>
</evidence>
<evidence type="ECO:0000256" key="3">
    <source>
        <dbReference type="ARBA" id="ARBA00005337"/>
    </source>
</evidence>
<keyword evidence="7 8" id="KW-0408">Iron</keyword>
<evidence type="ECO:0000313" key="10">
    <source>
        <dbReference type="EMBL" id="AMK10562.1"/>
    </source>
</evidence>
<evidence type="ECO:0000313" key="11">
    <source>
        <dbReference type="EMBL" id="TDT89032.1"/>
    </source>
</evidence>
<dbReference type="CDD" id="cd00730">
    <property type="entry name" value="rubredoxin"/>
    <property type="match status" value="2"/>
</dbReference>
<dbReference type="NCBIfam" id="NF045768">
    <property type="entry name" value="RubredRD"/>
    <property type="match status" value="1"/>
</dbReference>
<evidence type="ECO:0000256" key="7">
    <source>
        <dbReference type="ARBA" id="ARBA00023004"/>
    </source>
</evidence>
<dbReference type="GO" id="GO:0009055">
    <property type="term" value="F:electron transfer activity"/>
    <property type="evidence" value="ECO:0007669"/>
    <property type="project" value="TreeGrafter"/>
</dbReference>
<feature type="domain" description="Rubredoxin-like" evidence="9">
    <location>
        <begin position="97"/>
        <end position="148"/>
    </location>
</feature>
<dbReference type="GO" id="GO:0005506">
    <property type="term" value="F:iron ion binding"/>
    <property type="evidence" value="ECO:0007669"/>
    <property type="project" value="UniProtKB-UniRule"/>
</dbReference>
<dbReference type="InterPro" id="IPR024935">
    <property type="entry name" value="Rubredoxin_dom"/>
</dbReference>
<dbReference type="GO" id="GO:0043448">
    <property type="term" value="P:alkane catabolic process"/>
    <property type="evidence" value="ECO:0007669"/>
    <property type="project" value="TreeGrafter"/>
</dbReference>
<dbReference type="EMBL" id="CP014206">
    <property type="protein sequence ID" value="AMK10562.1"/>
    <property type="molecule type" value="Genomic_DNA"/>
</dbReference>
<organism evidence="11 13">
    <name type="scientific">Pseudodesulfovibrio indicus</name>
    <dbReference type="NCBI Taxonomy" id="1716143"/>
    <lineage>
        <taxon>Bacteria</taxon>
        <taxon>Pseudomonadati</taxon>
        <taxon>Thermodesulfobacteriota</taxon>
        <taxon>Desulfovibrionia</taxon>
        <taxon>Desulfovibrionales</taxon>
        <taxon>Desulfovibrionaceae</taxon>
    </lineage>
</organism>
<dbReference type="Proteomes" id="UP000055611">
    <property type="component" value="Chromosome"/>
</dbReference>
<evidence type="ECO:0000256" key="8">
    <source>
        <dbReference type="RuleBase" id="RU003820"/>
    </source>
</evidence>
<dbReference type="PANTHER" id="PTHR47627">
    <property type="entry name" value="RUBREDOXIN"/>
    <property type="match status" value="1"/>
</dbReference>
<dbReference type="InterPro" id="IPR050526">
    <property type="entry name" value="Rubredoxin_ET"/>
</dbReference>
<name>A0A126QKN3_9BACT</name>
<evidence type="ECO:0000256" key="6">
    <source>
        <dbReference type="ARBA" id="ARBA00022982"/>
    </source>
</evidence>
<evidence type="ECO:0000313" key="12">
    <source>
        <dbReference type="Proteomes" id="UP000055611"/>
    </source>
</evidence>
<dbReference type="OrthoDB" id="9802447at2"/>
<proteinExistence type="inferred from homology"/>
<reference evidence="10 12" key="1">
    <citation type="journal article" date="2016" name="Front. Microbiol.">
        <title>Genome Sequence of the Piezophilic, Mesophilic Sulfate-Reducing Bacterium Desulfovibrio indicus J2T.</title>
        <authorList>
            <person name="Cao J."/>
            <person name="Maignien L."/>
            <person name="Shao Z."/>
            <person name="Alain K."/>
            <person name="Jebbar M."/>
        </authorList>
    </citation>
    <scope>NUCLEOTIDE SEQUENCE [LARGE SCALE GENOMIC DNA]</scope>
    <source>
        <strain evidence="10 12">J2</strain>
    </source>
</reference>
<keyword evidence="5 8" id="KW-0479">Metal-binding</keyword>
<dbReference type="Pfam" id="PF00301">
    <property type="entry name" value="Rubredoxin"/>
    <property type="match status" value="2"/>
</dbReference>
<dbReference type="EMBL" id="SOBK01000004">
    <property type="protein sequence ID" value="TDT89032.1"/>
    <property type="molecule type" value="Genomic_DNA"/>
</dbReference>
<evidence type="ECO:0000256" key="1">
    <source>
        <dbReference type="ARBA" id="ARBA00001965"/>
    </source>
</evidence>
<evidence type="ECO:0000256" key="4">
    <source>
        <dbReference type="ARBA" id="ARBA00022448"/>
    </source>
</evidence>
<dbReference type="InterPro" id="IPR018527">
    <property type="entry name" value="Rubredoxin_Fe_BS"/>
</dbReference>
<evidence type="ECO:0000259" key="9">
    <source>
        <dbReference type="PROSITE" id="PS50903"/>
    </source>
</evidence>
<dbReference type="PROSITE" id="PS00202">
    <property type="entry name" value="RUBREDOXIN"/>
    <property type="match status" value="2"/>
</dbReference>
<dbReference type="SUPFAM" id="SSF57802">
    <property type="entry name" value="Rubredoxin-like"/>
    <property type="match status" value="2"/>
</dbReference>
<keyword evidence="6 8" id="KW-0249">Electron transport</keyword>
<dbReference type="KEGG" id="dej:AWY79_05235"/>
<feature type="domain" description="Rubredoxin-like" evidence="9">
    <location>
        <begin position="15"/>
        <end position="58"/>
    </location>
</feature>
<dbReference type="FunFam" id="2.20.28.10:FF:000001">
    <property type="entry name" value="Rubredoxin"/>
    <property type="match status" value="1"/>
</dbReference>
<reference evidence="11 13" key="2">
    <citation type="submission" date="2019-03" db="EMBL/GenBank/DDBJ databases">
        <title>Genomic Encyclopedia of Type Strains, Phase IV (KMG-IV): sequencing the most valuable type-strain genomes for metagenomic binning, comparative biology and taxonomic classification.</title>
        <authorList>
            <person name="Goeker M."/>
        </authorList>
    </citation>
    <scope>NUCLEOTIDE SEQUENCE [LARGE SCALE GENOMIC DNA]</scope>
    <source>
        <strain evidence="11 13">DSM 101483</strain>
    </source>
</reference>
<comment type="similarity">
    <text evidence="3 8">Belongs to the rubredoxin family.</text>
</comment>
<comment type="cofactor">
    <cofactor evidence="1 8">
        <name>Fe(3+)</name>
        <dbReference type="ChEBI" id="CHEBI:29034"/>
    </cofactor>
</comment>
<dbReference type="PRINTS" id="PR00163">
    <property type="entry name" value="RUBREDOXIN"/>
</dbReference>
<evidence type="ECO:0000256" key="5">
    <source>
        <dbReference type="ARBA" id="ARBA00022723"/>
    </source>
</evidence>
<sequence length="149" mass="16391">MAEPHEIYQCQTVNCGYIYNPDKGDRKGKIPKGTRFEELPDDWRCPICGGTKKCFRPMVGPGSTRSDCELPVETDPGKLTAAAAAANMTQQKETDPMQKYVCEICGYVYDPAQGDSDSDIPAGTKFEDLPDDWTCPVCGAPKDNFVPED</sequence>
<evidence type="ECO:0000313" key="13">
    <source>
        <dbReference type="Proteomes" id="UP000295506"/>
    </source>
</evidence>
<keyword evidence="4" id="KW-0813">Transport</keyword>
<protein>
    <recommendedName>
        <fullName evidence="8">Rubredoxin</fullName>
    </recommendedName>
</protein>